<evidence type="ECO:0000259" key="1">
    <source>
        <dbReference type="Pfam" id="PF09791"/>
    </source>
</evidence>
<name>A0A165DXB1_9BASI</name>
<keyword evidence="3" id="KW-1185">Reference proteome</keyword>
<evidence type="ECO:0000313" key="3">
    <source>
        <dbReference type="Proteomes" id="UP000076842"/>
    </source>
</evidence>
<proteinExistence type="predicted"/>
<dbReference type="STRING" id="1353952.A0A165DXB1"/>
<evidence type="ECO:0000313" key="2">
    <source>
        <dbReference type="EMBL" id="KZT53731.1"/>
    </source>
</evidence>
<protein>
    <recommendedName>
        <fullName evidence="1">Oxidoreductase-like domain-containing protein</fullName>
    </recommendedName>
</protein>
<accession>A0A165DXB1</accession>
<dbReference type="OrthoDB" id="10064411at2759"/>
<dbReference type="AlphaFoldDB" id="A0A165DXB1"/>
<organism evidence="2 3">
    <name type="scientific">Calocera cornea HHB12733</name>
    <dbReference type="NCBI Taxonomy" id="1353952"/>
    <lineage>
        <taxon>Eukaryota</taxon>
        <taxon>Fungi</taxon>
        <taxon>Dikarya</taxon>
        <taxon>Basidiomycota</taxon>
        <taxon>Agaricomycotina</taxon>
        <taxon>Dacrymycetes</taxon>
        <taxon>Dacrymycetales</taxon>
        <taxon>Dacrymycetaceae</taxon>
        <taxon>Calocera</taxon>
    </lineage>
</organism>
<feature type="domain" description="Oxidoreductase-like" evidence="1">
    <location>
        <begin position="1"/>
        <end position="27"/>
    </location>
</feature>
<gene>
    <name evidence="2" type="ORF">CALCODRAFT_500772</name>
</gene>
<dbReference type="EMBL" id="KV424030">
    <property type="protein sequence ID" value="KZT53731.1"/>
    <property type="molecule type" value="Genomic_DNA"/>
</dbReference>
<dbReference type="InterPro" id="IPR019180">
    <property type="entry name" value="Oxidoreductase-like_N"/>
</dbReference>
<dbReference type="InParanoid" id="A0A165DXB1"/>
<sequence length="96" mass="10203">MGGCAVCVYDIYGDAVEEYHADLAVARQRLQATGVPEDLWPVDVLAAGQDGKSAGHKAKDAVDDEIDRLDASLKAFLAMERALKKKRVGASEGRAG</sequence>
<dbReference type="Pfam" id="PF09791">
    <property type="entry name" value="Oxidored-like"/>
    <property type="match status" value="1"/>
</dbReference>
<reference evidence="2 3" key="1">
    <citation type="journal article" date="2016" name="Mol. Biol. Evol.">
        <title>Comparative Genomics of Early-Diverging Mushroom-Forming Fungi Provides Insights into the Origins of Lignocellulose Decay Capabilities.</title>
        <authorList>
            <person name="Nagy L.G."/>
            <person name="Riley R."/>
            <person name="Tritt A."/>
            <person name="Adam C."/>
            <person name="Daum C."/>
            <person name="Floudas D."/>
            <person name="Sun H."/>
            <person name="Yadav J.S."/>
            <person name="Pangilinan J."/>
            <person name="Larsson K.H."/>
            <person name="Matsuura K."/>
            <person name="Barry K."/>
            <person name="Labutti K."/>
            <person name="Kuo R."/>
            <person name="Ohm R.A."/>
            <person name="Bhattacharya S.S."/>
            <person name="Shirouzu T."/>
            <person name="Yoshinaga Y."/>
            <person name="Martin F.M."/>
            <person name="Grigoriev I.V."/>
            <person name="Hibbett D.S."/>
        </authorList>
    </citation>
    <scope>NUCLEOTIDE SEQUENCE [LARGE SCALE GENOMIC DNA]</scope>
    <source>
        <strain evidence="2 3">HHB12733</strain>
    </source>
</reference>
<dbReference type="Proteomes" id="UP000076842">
    <property type="component" value="Unassembled WGS sequence"/>
</dbReference>